<keyword evidence="2" id="KW-0472">Membrane</keyword>
<keyword evidence="2" id="KW-0812">Transmembrane</keyword>
<protein>
    <submittedName>
        <fullName evidence="3">Uncharacterized protein</fullName>
    </submittedName>
</protein>
<proteinExistence type="predicted"/>
<reference evidence="3 4" key="1">
    <citation type="submission" date="2014-06" db="EMBL/GenBank/DDBJ databases">
        <title>Whole Genome Sequences of Three Symbiotic Endozoicomonas Bacteria.</title>
        <authorList>
            <person name="Neave M.J."/>
            <person name="Apprill A."/>
            <person name="Voolstra C.R."/>
        </authorList>
    </citation>
    <scope>NUCLEOTIDE SEQUENCE [LARGE SCALE GENOMIC DNA]</scope>
    <source>
        <strain evidence="3 4">DSM 22380</strain>
    </source>
</reference>
<name>A0A081K6T0_9GAMM</name>
<keyword evidence="2" id="KW-1133">Transmembrane helix</keyword>
<dbReference type="Proteomes" id="UP000027997">
    <property type="component" value="Unassembled WGS sequence"/>
</dbReference>
<evidence type="ECO:0000313" key="3">
    <source>
        <dbReference type="EMBL" id="KEI69856.1"/>
    </source>
</evidence>
<accession>A0A081K6T0</accession>
<dbReference type="AlphaFoldDB" id="A0A081K6T0"/>
<feature type="region of interest" description="Disordered" evidence="1">
    <location>
        <begin position="1"/>
        <end position="26"/>
    </location>
</feature>
<dbReference type="EMBL" id="JOJP01000001">
    <property type="protein sequence ID" value="KEI69856.1"/>
    <property type="molecule type" value="Genomic_DNA"/>
</dbReference>
<dbReference type="STRING" id="305900.GV64_03055"/>
<evidence type="ECO:0000313" key="4">
    <source>
        <dbReference type="Proteomes" id="UP000027997"/>
    </source>
</evidence>
<evidence type="ECO:0000256" key="1">
    <source>
        <dbReference type="SAM" id="MobiDB-lite"/>
    </source>
</evidence>
<sequence length="98" mass="9988">MIANGSIHSQYVSGATQEPPTSSDSSNWLGRSLRVLAGVTCLVSGAIAAVSAASGFYSLAVVFGLVSAVSVLVMLFCGSKNAVGALETSGQQHWQPTE</sequence>
<feature type="transmembrane region" description="Helical" evidence="2">
    <location>
        <begin position="33"/>
        <end position="50"/>
    </location>
</feature>
<evidence type="ECO:0000256" key="2">
    <source>
        <dbReference type="SAM" id="Phobius"/>
    </source>
</evidence>
<keyword evidence="4" id="KW-1185">Reference proteome</keyword>
<organism evidence="3 4">
    <name type="scientific">Endozoicomonas elysicola</name>
    <dbReference type="NCBI Taxonomy" id="305900"/>
    <lineage>
        <taxon>Bacteria</taxon>
        <taxon>Pseudomonadati</taxon>
        <taxon>Pseudomonadota</taxon>
        <taxon>Gammaproteobacteria</taxon>
        <taxon>Oceanospirillales</taxon>
        <taxon>Endozoicomonadaceae</taxon>
        <taxon>Endozoicomonas</taxon>
    </lineage>
</organism>
<comment type="caution">
    <text evidence="3">The sequence shown here is derived from an EMBL/GenBank/DDBJ whole genome shotgun (WGS) entry which is preliminary data.</text>
</comment>
<gene>
    <name evidence="3" type="ORF">GV64_03055</name>
</gene>
<feature type="transmembrane region" description="Helical" evidence="2">
    <location>
        <begin position="56"/>
        <end position="77"/>
    </location>
</feature>